<gene>
    <name evidence="1" type="ORF">EHQ17_04350</name>
</gene>
<name>A0A5F1YDN1_9LEPT</name>
<dbReference type="Proteomes" id="UP000298277">
    <property type="component" value="Unassembled WGS sequence"/>
</dbReference>
<protein>
    <recommendedName>
        <fullName evidence="3">Lipoprotein</fullName>
    </recommendedName>
</protein>
<dbReference type="RefSeq" id="WP_135590232.1">
    <property type="nucleotide sequence ID" value="NZ_RQEZ01000023.1"/>
</dbReference>
<dbReference type="AlphaFoldDB" id="A0A5F1YDN1"/>
<comment type="caution">
    <text evidence="1">The sequence shown here is derived from an EMBL/GenBank/DDBJ whole genome shotgun (WGS) entry which is preliminary data.</text>
</comment>
<reference evidence="1" key="1">
    <citation type="journal article" date="2019" name="PLoS Negl. Trop. Dis.">
        <title>Revisiting the worldwide diversity of Leptospira species in the environment.</title>
        <authorList>
            <person name="Vincent A.T."/>
            <person name="Schiettekatte O."/>
            <person name="Bourhy P."/>
            <person name="Veyrier F.J."/>
            <person name="Picardeau M."/>
        </authorList>
    </citation>
    <scope>NUCLEOTIDE SEQUENCE [LARGE SCALE GENOMIC DNA]</scope>
    <source>
        <strain evidence="1">201800299</strain>
    </source>
</reference>
<organism evidence="1 2">
    <name type="scientific">Leptospira gomenensis</name>
    <dbReference type="NCBI Taxonomy" id="2484974"/>
    <lineage>
        <taxon>Bacteria</taxon>
        <taxon>Pseudomonadati</taxon>
        <taxon>Spirochaetota</taxon>
        <taxon>Spirochaetia</taxon>
        <taxon>Leptospirales</taxon>
        <taxon>Leptospiraceae</taxon>
        <taxon>Leptospira</taxon>
    </lineage>
</organism>
<dbReference type="OrthoDB" id="342410at2"/>
<evidence type="ECO:0000313" key="2">
    <source>
        <dbReference type="Proteomes" id="UP000298277"/>
    </source>
</evidence>
<dbReference type="EMBL" id="RQFA01000022">
    <property type="protein sequence ID" value="TGK36383.1"/>
    <property type="molecule type" value="Genomic_DNA"/>
</dbReference>
<proteinExistence type="predicted"/>
<sequence>MKNKTVYILILLYTTLYGCGGSLRGKPIPPNPDLSGFYVSSETKDWEKDGKVKIEVLSIFPKANGELSFERKIIVRLSFLASDDREEWRIRSGGLVTGENEIVLQESSYQEFHLLHMGDREFDPKEWKLREMGSPGKVRDVGNVTSSGNLWGEISPDGRSIKISKRIFTKIGDSFQGRITTTTVDKKKLTIDNETAGTVFYRAGKKADERIVAVFSKTDLLKPGMIFLVGPDRIPCKLSEVFQQEGTLEPLDPKQNPSVSAGDPVILQGTVDRKAVNRRATADELIRKLKSDPKVSKEELIREIEKLKNER</sequence>
<dbReference type="NCBIfam" id="NF047800">
    <property type="entry name" value="LIC12353_lipo"/>
    <property type="match status" value="1"/>
</dbReference>
<accession>A0A5F1YDN1</accession>
<keyword evidence="2" id="KW-1185">Reference proteome</keyword>
<evidence type="ECO:0008006" key="3">
    <source>
        <dbReference type="Google" id="ProtNLM"/>
    </source>
</evidence>
<dbReference type="PROSITE" id="PS51257">
    <property type="entry name" value="PROKAR_LIPOPROTEIN"/>
    <property type="match status" value="1"/>
</dbReference>
<evidence type="ECO:0000313" key="1">
    <source>
        <dbReference type="EMBL" id="TGK36383.1"/>
    </source>
</evidence>